<evidence type="ECO:0000313" key="2">
    <source>
        <dbReference type="EMBL" id="GEU41109.1"/>
    </source>
</evidence>
<gene>
    <name evidence="2" type="ORF">Tci_013087</name>
</gene>
<organism evidence="2">
    <name type="scientific">Tanacetum cinerariifolium</name>
    <name type="common">Dalmatian daisy</name>
    <name type="synonym">Chrysanthemum cinerariifolium</name>
    <dbReference type="NCBI Taxonomy" id="118510"/>
    <lineage>
        <taxon>Eukaryota</taxon>
        <taxon>Viridiplantae</taxon>
        <taxon>Streptophyta</taxon>
        <taxon>Embryophyta</taxon>
        <taxon>Tracheophyta</taxon>
        <taxon>Spermatophyta</taxon>
        <taxon>Magnoliopsida</taxon>
        <taxon>eudicotyledons</taxon>
        <taxon>Gunneridae</taxon>
        <taxon>Pentapetalae</taxon>
        <taxon>asterids</taxon>
        <taxon>campanulids</taxon>
        <taxon>Asterales</taxon>
        <taxon>Asteraceae</taxon>
        <taxon>Asteroideae</taxon>
        <taxon>Anthemideae</taxon>
        <taxon>Anthemidinae</taxon>
        <taxon>Tanacetum</taxon>
    </lineage>
</organism>
<feature type="region of interest" description="Disordered" evidence="1">
    <location>
        <begin position="23"/>
        <end position="61"/>
    </location>
</feature>
<accession>A0A6L2JWH3</accession>
<feature type="compositionally biased region" description="Polar residues" evidence="1">
    <location>
        <begin position="47"/>
        <end position="58"/>
    </location>
</feature>
<proteinExistence type="predicted"/>
<sequence length="237" mass="25231">MGNHDFLCLPEWTDAEKILAKAEASQKRKAFTSGATSSHVAKRTRSALAQSSGSTTRPSLFVDNSDDGRWELFSAPAAEGPGTRDSRGKDIMVDDASAPSVGVSRPRSSSGPAPSFRDVFGDAIHMDFFPFSVGPYYATYPEEYLCGPLGLGKRASNVRIIWFSFGSFRGGSFGGVSFGSSAGSKGGLALTWSLTNTDATDSGPEPSFDRLAISESSVSTWRDLLGLSLGLRVVDRH</sequence>
<protein>
    <submittedName>
        <fullName evidence="2">Uncharacterized protein</fullName>
    </submittedName>
</protein>
<name>A0A6L2JWH3_TANCI</name>
<evidence type="ECO:0000256" key="1">
    <source>
        <dbReference type="SAM" id="MobiDB-lite"/>
    </source>
</evidence>
<comment type="caution">
    <text evidence="2">The sequence shown here is derived from an EMBL/GenBank/DDBJ whole genome shotgun (WGS) entry which is preliminary data.</text>
</comment>
<reference evidence="2" key="1">
    <citation type="journal article" date="2019" name="Sci. Rep.">
        <title>Draft genome of Tanacetum cinerariifolium, the natural source of mosquito coil.</title>
        <authorList>
            <person name="Yamashiro T."/>
            <person name="Shiraishi A."/>
            <person name="Satake H."/>
            <person name="Nakayama K."/>
        </authorList>
    </citation>
    <scope>NUCLEOTIDE SEQUENCE</scope>
</reference>
<dbReference type="AlphaFoldDB" id="A0A6L2JWH3"/>
<dbReference type="EMBL" id="BKCJ010001393">
    <property type="protein sequence ID" value="GEU41109.1"/>
    <property type="molecule type" value="Genomic_DNA"/>
</dbReference>